<sequence length="819" mass="91620">MSIKNIPNEVLDHILWLVHWKSNRCEFMKLRVDISQWELERFTSKRFTRRQLDRGRETHWRRGFEWMLATKAKVHFLDAQGPFAFLRDAVVYLHDSGVAPELDVDKIIAAASRAILAIHEPSWVVEHLLTWQPGKSLPPHISYLETYACMQGNASSHTRSQSSEAFYGVLQLLLASGSDVATKIDSVINGSASLNTAESISSHPLFGHPMRTALDLEDAVGLEALLKHVDLDAIVDGKESNALVYAAETDRKGAVRLILRVSTGAQINARGSFGLTTLGWAARREWTDIVQLLLQEGNANADIGNHEGETPLAEAAKKDYHDIAQLLMARTSVIVGSAKSCPLRVAFDHCAIRVLELFLDRFGEEIDINQEIADGHTPLTLAIQQGFPKLVQMLLEVPGIKPNQPDSQHQLTPLAWAVKGDSLEIARLLVNLDVDVMRGANNQLPAVMALRQVNLSIVDLLIHKTLDTYDPRCAELMFWPNSFQNRLLAVQRLGQSAQFRKDHGHEFERVLEDATGRMIASLSQEVLQHKEADTSCTPKHHAVELLELTGFRRFSPVSLRPLDKVRLLLTRKDVDINARWSSGTTALIDIVASGDIATIKALVNYPGIDLNLDSPGRGSLVLIHLMSEPLEDSLLSTKRRFLSEIDWDDNAGCKAPLLIAAEKNFFDAFELLYDDPRTNPYVTDYFGRTCLWYAVQNSNKRMVEKILDHTPRIWDIINVQDKDGLAPLHVAANIGNVKIAKMLIRHPAIDINVVAKFGWTALHIALAPCFRRLPQLLLEHPDIDLSLQLSNGWTAFDFLKRHRGDLLSQLNQASSSLVI</sequence>
<dbReference type="InterPro" id="IPR002110">
    <property type="entry name" value="Ankyrin_rpt"/>
</dbReference>
<gene>
    <name evidence="4" type="ORF">CBYS24578_00009126</name>
</gene>
<dbReference type="PANTHER" id="PTHR24198">
    <property type="entry name" value="ANKYRIN REPEAT AND PROTEIN KINASE DOMAIN-CONTAINING PROTEIN"/>
    <property type="match status" value="1"/>
</dbReference>
<dbReference type="InterPro" id="IPR036770">
    <property type="entry name" value="Ankyrin_rpt-contain_sf"/>
</dbReference>
<feature type="repeat" description="ANK" evidence="3">
    <location>
        <begin position="723"/>
        <end position="748"/>
    </location>
</feature>
<dbReference type="Pfam" id="PF00023">
    <property type="entry name" value="Ank"/>
    <property type="match status" value="1"/>
</dbReference>
<dbReference type="OrthoDB" id="9995210at2759"/>
<evidence type="ECO:0000256" key="3">
    <source>
        <dbReference type="PROSITE-ProRule" id="PRU00023"/>
    </source>
</evidence>
<dbReference type="Pfam" id="PF12796">
    <property type="entry name" value="Ank_2"/>
    <property type="match status" value="2"/>
</dbReference>
<reference evidence="4 5" key="2">
    <citation type="submission" date="2021-10" db="EMBL/GenBank/DDBJ databases">
        <authorList>
            <person name="Piombo E."/>
        </authorList>
    </citation>
    <scope>NUCLEOTIDE SEQUENCE [LARGE SCALE GENOMIC DNA]</scope>
</reference>
<organism evidence="4 5">
    <name type="scientific">Clonostachys byssicola</name>
    <dbReference type="NCBI Taxonomy" id="160290"/>
    <lineage>
        <taxon>Eukaryota</taxon>
        <taxon>Fungi</taxon>
        <taxon>Dikarya</taxon>
        <taxon>Ascomycota</taxon>
        <taxon>Pezizomycotina</taxon>
        <taxon>Sordariomycetes</taxon>
        <taxon>Hypocreomycetidae</taxon>
        <taxon>Hypocreales</taxon>
        <taxon>Bionectriaceae</taxon>
        <taxon>Clonostachys</taxon>
    </lineage>
</organism>
<dbReference type="AlphaFoldDB" id="A0A9N9U3V6"/>
<reference evidence="5" key="1">
    <citation type="submission" date="2019-06" db="EMBL/GenBank/DDBJ databases">
        <authorList>
            <person name="Broberg M."/>
        </authorList>
    </citation>
    <scope>NUCLEOTIDE SEQUENCE [LARGE SCALE GENOMIC DNA]</scope>
</reference>
<dbReference type="SUPFAM" id="SSF48403">
    <property type="entry name" value="Ankyrin repeat"/>
    <property type="match status" value="2"/>
</dbReference>
<dbReference type="PANTHER" id="PTHR24198:SF165">
    <property type="entry name" value="ANKYRIN REPEAT-CONTAINING PROTEIN-RELATED"/>
    <property type="match status" value="1"/>
</dbReference>
<comment type="caution">
    <text evidence="4">The sequence shown here is derived from an EMBL/GenBank/DDBJ whole genome shotgun (WGS) entry which is preliminary data.</text>
</comment>
<evidence type="ECO:0000256" key="1">
    <source>
        <dbReference type="ARBA" id="ARBA00022737"/>
    </source>
</evidence>
<dbReference type="Gene3D" id="1.25.40.20">
    <property type="entry name" value="Ankyrin repeat-containing domain"/>
    <property type="match status" value="4"/>
</dbReference>
<dbReference type="PROSITE" id="PS50297">
    <property type="entry name" value="ANK_REP_REGION"/>
    <property type="match status" value="2"/>
</dbReference>
<proteinExistence type="predicted"/>
<accession>A0A9N9U3V6</accession>
<keyword evidence="1" id="KW-0677">Repeat</keyword>
<feature type="repeat" description="ANK" evidence="3">
    <location>
        <begin position="374"/>
        <end position="396"/>
    </location>
</feature>
<dbReference type="SMART" id="SM00248">
    <property type="entry name" value="ANK"/>
    <property type="match status" value="12"/>
</dbReference>
<dbReference type="EMBL" id="CABFNO020001300">
    <property type="protein sequence ID" value="CAG9978307.1"/>
    <property type="molecule type" value="Genomic_DNA"/>
</dbReference>
<keyword evidence="5" id="KW-1185">Reference proteome</keyword>
<evidence type="ECO:0000256" key="2">
    <source>
        <dbReference type="ARBA" id="ARBA00023043"/>
    </source>
</evidence>
<protein>
    <submittedName>
        <fullName evidence="4">Uncharacterized protein</fullName>
    </submittedName>
</protein>
<evidence type="ECO:0000313" key="5">
    <source>
        <dbReference type="Proteomes" id="UP000754883"/>
    </source>
</evidence>
<dbReference type="Proteomes" id="UP000754883">
    <property type="component" value="Unassembled WGS sequence"/>
</dbReference>
<evidence type="ECO:0000313" key="4">
    <source>
        <dbReference type="EMBL" id="CAG9978307.1"/>
    </source>
</evidence>
<keyword evidence="2 3" id="KW-0040">ANK repeat</keyword>
<name>A0A9N9U3V6_9HYPO</name>
<dbReference type="PROSITE" id="PS50088">
    <property type="entry name" value="ANK_REPEAT"/>
    <property type="match status" value="2"/>
</dbReference>